<organism evidence="1 2">
    <name type="scientific">Isoptericola cucumis</name>
    <dbReference type="NCBI Taxonomy" id="1776856"/>
    <lineage>
        <taxon>Bacteria</taxon>
        <taxon>Bacillati</taxon>
        <taxon>Actinomycetota</taxon>
        <taxon>Actinomycetes</taxon>
        <taxon>Micrococcales</taxon>
        <taxon>Promicromonosporaceae</taxon>
        <taxon>Isoptericola</taxon>
    </lineage>
</organism>
<protein>
    <recommendedName>
        <fullName evidence="3">DUF3883 domain-containing protein</fullName>
    </recommendedName>
</protein>
<name>A0ABQ2BC13_9MICO</name>
<dbReference type="EMBL" id="BMDG01000011">
    <property type="protein sequence ID" value="GGI10280.1"/>
    <property type="molecule type" value="Genomic_DNA"/>
</dbReference>
<dbReference type="Proteomes" id="UP000632535">
    <property type="component" value="Unassembled WGS sequence"/>
</dbReference>
<evidence type="ECO:0008006" key="3">
    <source>
        <dbReference type="Google" id="ProtNLM"/>
    </source>
</evidence>
<proteinExistence type="predicted"/>
<keyword evidence="2" id="KW-1185">Reference proteome</keyword>
<accession>A0ABQ2BC13</accession>
<evidence type="ECO:0000313" key="1">
    <source>
        <dbReference type="EMBL" id="GGI10280.1"/>
    </source>
</evidence>
<dbReference type="SUPFAM" id="SSF52980">
    <property type="entry name" value="Restriction endonuclease-like"/>
    <property type="match status" value="1"/>
</dbReference>
<comment type="caution">
    <text evidence="1">The sequence shown here is derived from an EMBL/GenBank/DDBJ whole genome shotgun (WGS) entry which is preliminary data.</text>
</comment>
<evidence type="ECO:0000313" key="2">
    <source>
        <dbReference type="Proteomes" id="UP000632535"/>
    </source>
</evidence>
<reference evidence="2" key="1">
    <citation type="journal article" date="2019" name="Int. J. Syst. Evol. Microbiol.">
        <title>The Global Catalogue of Microorganisms (GCM) 10K type strain sequencing project: providing services to taxonomists for standard genome sequencing and annotation.</title>
        <authorList>
            <consortium name="The Broad Institute Genomics Platform"/>
            <consortium name="The Broad Institute Genome Sequencing Center for Infectious Disease"/>
            <person name="Wu L."/>
            <person name="Ma J."/>
        </authorList>
    </citation>
    <scope>NUCLEOTIDE SEQUENCE [LARGE SCALE GENOMIC DNA]</scope>
    <source>
        <strain evidence="2">CCM 8653</strain>
    </source>
</reference>
<sequence>MHVGARPPSWWDERERLQAALVPGDREERERVVSEGLDWASVGLRPRWIGDDTSTAIAAIEASNFADKGADEWRRFQTGAHARGERALYISTIGPTPDDVPFRSVFGRTEHVEMPYLGPHSRSICGDPIRLARPPRLADDLTSTDRDLALRILNEHSEDVEWVAFRPRRPQEGGFIGTWTPLLITPDAKVVAGVWRDAGACPEGQINHYMLPALPSYLPILQWLTERAVPDLVPTAAARLRKYVDAKPCLQTELERELTSRIAIIMEQYGKEKLDLEQQLDAARRAARLVRDPLLFGMGEALEDAVARVLIDADVRVVRLDEKFGTVSADLLAERGGRRILVEVKSASGNASERLVDAPLKHLRTWPQVKPDVPVDGAALIVNHQHKRPPAERSSAVYEREAFVDSLEVPVVATLQLFDAWRRADWPEVRALIGFPSELPTTSTIAPEFAEPGTASRRPWWRFGKTTE</sequence>
<gene>
    <name evidence="1" type="ORF">GCM10007368_30450</name>
</gene>
<dbReference type="InterPro" id="IPR011335">
    <property type="entry name" value="Restrct_endonuc-II-like"/>
</dbReference>